<keyword evidence="1" id="KW-0812">Transmembrane</keyword>
<feature type="non-terminal residue" evidence="2">
    <location>
        <position position="1"/>
    </location>
</feature>
<reference evidence="2" key="1">
    <citation type="submission" date="2018-05" db="EMBL/GenBank/DDBJ databases">
        <title>Draft genome of Mucuna pruriens seed.</title>
        <authorList>
            <person name="Nnadi N.E."/>
            <person name="Vos R."/>
            <person name="Hasami M.H."/>
            <person name="Devisetty U.K."/>
            <person name="Aguiy J.C."/>
        </authorList>
    </citation>
    <scope>NUCLEOTIDE SEQUENCE [LARGE SCALE GENOMIC DNA]</scope>
    <source>
        <strain evidence="2">JCA_2017</strain>
    </source>
</reference>
<protein>
    <submittedName>
        <fullName evidence="2">Uncharacterized protein</fullName>
    </submittedName>
</protein>
<evidence type="ECO:0000256" key="1">
    <source>
        <dbReference type="SAM" id="Phobius"/>
    </source>
</evidence>
<evidence type="ECO:0000313" key="3">
    <source>
        <dbReference type="Proteomes" id="UP000257109"/>
    </source>
</evidence>
<keyword evidence="1" id="KW-0472">Membrane</keyword>
<dbReference type="InterPro" id="IPR016024">
    <property type="entry name" value="ARM-type_fold"/>
</dbReference>
<keyword evidence="1" id="KW-1133">Transmembrane helix</keyword>
<dbReference type="PANTHER" id="PTHR36702:SF1">
    <property type="entry name" value="HOLLIDAY JUNCTION RESOLVASE"/>
    <property type="match status" value="1"/>
</dbReference>
<feature type="transmembrane region" description="Helical" evidence="1">
    <location>
        <begin position="89"/>
        <end position="117"/>
    </location>
</feature>
<gene>
    <name evidence="2" type="ORF">CR513_62229</name>
</gene>
<name>A0A371E0Y8_MUCPR</name>
<sequence length="1075" mass="121130">MAEGSSSTDIQRILAAIKSSEASFFFRLSSLFPLIVEDRVQLFNDLGRIELKDVSESDYASVVNCLVVSLLAFFPITFFMLVNSKLTLAVILLVCYFGTLLLVFFLASTLTASLTFWEDFTCLDVTQCMLNRSIIQVALSYIDFKLSSCLPQLLTLGVKASDWCGKHLKMSLLSTEESQEDEHSSVFYQLLVDTLRLSATTFSTLLKFTDFGDKELIDIIEIFILEALNLTKYSISDAKKIQSFGLEILKVAHMIIDAVVKLCKVRSELVNWEGSDEKRLRLDKPTTVDHVINITKCAIEKLSQIGVLAANDGGNSVNILNVSWKGVVSLLQIGGGHFTEVNVANIVLTLLALITEPLKCSAQAWSSSLKEAISVTEAKRIFVPVKFYLINAVKICSLYPHQAYTVHKEITLCVLKITCFWIFVSNENLLKCASVVITELLEETTLDLLLSLLNSHKLKLEQKLEVLEWLFINKGDSHSGLDCPTLSDCNLAWVNDIFCNSCESMSRAKILVLGRVVLFINLLRYSPGLDRDVKVAITQKLHWFLDILVEENVYSHILVLQFPLLHGSGKTAELVWQPMFTSLLQAFKTFMIVLSSSTAWEELQSFLLENFFHPHFLCYEIVMECWCFMLRHAETQMVNNILSKLCSLLKLLASSDSVFLPYSSLRKLARSICILLTYGAKSMVNEVYMSLVGDGRSQFSSVFCLALFIEGFPLDLLTDELRNTSIQRIVSNYFEFIDNFDEASLVACSSGLFGVPVFILSASLQSVQVGQSDIDARTLKFLVAICSNYKSTADKVIKDRFLQLFSETLGIISYSKHLYTSNDIEQAIMGIENIFLSEPPALVYKCKPHLAQFLAGLVYMEISESDDDAKSCAVWELYHLLLKERHWALIHLAITAFGYFAARTECNHLWRFVPQDAALSYDIVSGVEANKETFMFEFGKFLKKQIALLTFAPSLEQLELLGREGLVLKQMVQKISVIADERERCEMMEVDHKNQLNKKRKVPDGISRGVELLKSGLKSIGDSLSQWQLNHFDTTELHVKYLTQFSQLEEVITHFEELTGSGEVCSPSVQSNSRR</sequence>
<keyword evidence="3" id="KW-1185">Reference proteome</keyword>
<dbReference type="PANTHER" id="PTHR36702">
    <property type="entry name" value="HOLLIDAY JUNCTION RESOLVASE"/>
    <property type="match status" value="1"/>
</dbReference>
<feature type="transmembrane region" description="Helical" evidence="1">
    <location>
        <begin position="59"/>
        <end position="82"/>
    </location>
</feature>
<dbReference type="STRING" id="157652.A0A371E0Y8"/>
<dbReference type="SUPFAM" id="SSF48371">
    <property type="entry name" value="ARM repeat"/>
    <property type="match status" value="1"/>
</dbReference>
<accession>A0A371E0Y8</accession>
<comment type="caution">
    <text evidence="2">The sequence shown here is derived from an EMBL/GenBank/DDBJ whole genome shotgun (WGS) entry which is preliminary data.</text>
</comment>
<dbReference type="EMBL" id="QJKJ01017477">
    <property type="protein sequence ID" value="RDX58454.1"/>
    <property type="molecule type" value="Genomic_DNA"/>
</dbReference>
<organism evidence="2 3">
    <name type="scientific">Mucuna pruriens</name>
    <name type="common">Velvet bean</name>
    <name type="synonym">Dolichos pruriens</name>
    <dbReference type="NCBI Taxonomy" id="157652"/>
    <lineage>
        <taxon>Eukaryota</taxon>
        <taxon>Viridiplantae</taxon>
        <taxon>Streptophyta</taxon>
        <taxon>Embryophyta</taxon>
        <taxon>Tracheophyta</taxon>
        <taxon>Spermatophyta</taxon>
        <taxon>Magnoliopsida</taxon>
        <taxon>eudicotyledons</taxon>
        <taxon>Gunneridae</taxon>
        <taxon>Pentapetalae</taxon>
        <taxon>rosids</taxon>
        <taxon>fabids</taxon>
        <taxon>Fabales</taxon>
        <taxon>Fabaceae</taxon>
        <taxon>Papilionoideae</taxon>
        <taxon>50 kb inversion clade</taxon>
        <taxon>NPAAA clade</taxon>
        <taxon>indigoferoid/millettioid clade</taxon>
        <taxon>Phaseoleae</taxon>
        <taxon>Mucuna</taxon>
    </lineage>
</organism>
<dbReference type="Pfam" id="PF14868">
    <property type="entry name" value="DUF4487"/>
    <property type="match status" value="1"/>
</dbReference>
<dbReference type="Proteomes" id="UP000257109">
    <property type="component" value="Unassembled WGS sequence"/>
</dbReference>
<dbReference type="OrthoDB" id="1925340at2759"/>
<dbReference type="AlphaFoldDB" id="A0A371E0Y8"/>
<dbReference type="InterPro" id="IPR027902">
    <property type="entry name" value="DUF4487"/>
</dbReference>
<proteinExistence type="predicted"/>
<evidence type="ECO:0000313" key="2">
    <source>
        <dbReference type="EMBL" id="RDX58454.1"/>
    </source>
</evidence>